<dbReference type="SUPFAM" id="SSF81383">
    <property type="entry name" value="F-box domain"/>
    <property type="match status" value="1"/>
</dbReference>
<dbReference type="Pfam" id="PF07734">
    <property type="entry name" value="FBA_1"/>
    <property type="match status" value="1"/>
</dbReference>
<evidence type="ECO:0000313" key="2">
    <source>
        <dbReference type="EMBL" id="PNY13166.1"/>
    </source>
</evidence>
<dbReference type="InterPro" id="IPR001810">
    <property type="entry name" value="F-box_dom"/>
</dbReference>
<dbReference type="AlphaFoldDB" id="A0A2K3PCZ8"/>
<reference evidence="2 3" key="1">
    <citation type="journal article" date="2014" name="Am. J. Bot.">
        <title>Genome assembly and annotation for red clover (Trifolium pratense; Fabaceae).</title>
        <authorList>
            <person name="Istvanek J."/>
            <person name="Jaros M."/>
            <person name="Krenek A."/>
            <person name="Repkova J."/>
        </authorList>
    </citation>
    <scope>NUCLEOTIDE SEQUENCE [LARGE SCALE GENOMIC DNA]</scope>
    <source>
        <strain evidence="3">cv. Tatra</strain>
        <tissue evidence="2">Young leaves</tissue>
    </source>
</reference>
<proteinExistence type="predicted"/>
<feature type="domain" description="F-box" evidence="1">
    <location>
        <begin position="15"/>
        <end position="59"/>
    </location>
</feature>
<protein>
    <submittedName>
        <fullName evidence="2">F-box/kelch-repeat protein at3g23880-like protein</fullName>
    </submittedName>
</protein>
<dbReference type="STRING" id="57577.A0A2K3PCZ8"/>
<dbReference type="InterPro" id="IPR050796">
    <property type="entry name" value="SCF_F-box_component"/>
</dbReference>
<name>A0A2K3PCZ8_TRIPR</name>
<gene>
    <name evidence="2" type="ORF">L195_g009814</name>
</gene>
<dbReference type="PANTHER" id="PTHR31672:SF13">
    <property type="entry name" value="F-BOX PROTEIN CPR30-LIKE"/>
    <property type="match status" value="1"/>
</dbReference>
<sequence length="370" mass="43247">MSDNYQSHRQPPPFLPEEIIFQILLRLPVRWLLELKRVCKSWKTLISNPIFTKSHLQNLKMNPSISHQHIFTSLLIYEPSKIAYFPVKPLLKNGSDRPTTKLVEFCMENRFLIIGSCNGLLCLFDMDRGYVKLWNPSIGFESKKSPTLDSYHKWSITYNGFGYDHINDKYKLLVVVGRSGFNYSEKVTQIYTFGGTSWTTIQNFPSASAMNFVGKFVSGTLNWVIIKSNQTVILSFDLEKETYKEVLLPEHDGVEIRNTRIGVLSDCICVCFDSKQTYLDFWVMKKYGVVESWTRLMMIPYEKSWLRRQSFAPPSFIELLFIFENTIVLLRTFTKFVLYNLNNGSLDYIPDIQFLNDHHIYYETLVSPQF</sequence>
<dbReference type="Gene3D" id="1.20.1280.50">
    <property type="match status" value="1"/>
</dbReference>
<dbReference type="CDD" id="cd22157">
    <property type="entry name" value="F-box_AtFBW1-like"/>
    <property type="match status" value="1"/>
</dbReference>
<organism evidence="2 3">
    <name type="scientific">Trifolium pratense</name>
    <name type="common">Red clover</name>
    <dbReference type="NCBI Taxonomy" id="57577"/>
    <lineage>
        <taxon>Eukaryota</taxon>
        <taxon>Viridiplantae</taxon>
        <taxon>Streptophyta</taxon>
        <taxon>Embryophyta</taxon>
        <taxon>Tracheophyta</taxon>
        <taxon>Spermatophyta</taxon>
        <taxon>Magnoliopsida</taxon>
        <taxon>eudicotyledons</taxon>
        <taxon>Gunneridae</taxon>
        <taxon>Pentapetalae</taxon>
        <taxon>rosids</taxon>
        <taxon>fabids</taxon>
        <taxon>Fabales</taxon>
        <taxon>Fabaceae</taxon>
        <taxon>Papilionoideae</taxon>
        <taxon>50 kb inversion clade</taxon>
        <taxon>NPAAA clade</taxon>
        <taxon>Hologalegina</taxon>
        <taxon>IRL clade</taxon>
        <taxon>Trifolieae</taxon>
        <taxon>Trifolium</taxon>
    </lineage>
</organism>
<dbReference type="SMART" id="SM00256">
    <property type="entry name" value="FBOX"/>
    <property type="match status" value="1"/>
</dbReference>
<dbReference type="PANTHER" id="PTHR31672">
    <property type="entry name" value="BNACNNG10540D PROTEIN"/>
    <property type="match status" value="1"/>
</dbReference>
<dbReference type="InterPro" id="IPR006527">
    <property type="entry name" value="F-box-assoc_dom_typ1"/>
</dbReference>
<accession>A0A2K3PCZ8</accession>
<dbReference type="Pfam" id="PF12937">
    <property type="entry name" value="F-box-like"/>
    <property type="match status" value="1"/>
</dbReference>
<dbReference type="EMBL" id="ASHM01005871">
    <property type="protein sequence ID" value="PNY13166.1"/>
    <property type="molecule type" value="Genomic_DNA"/>
</dbReference>
<evidence type="ECO:0000259" key="1">
    <source>
        <dbReference type="PROSITE" id="PS50181"/>
    </source>
</evidence>
<evidence type="ECO:0000313" key="3">
    <source>
        <dbReference type="Proteomes" id="UP000236291"/>
    </source>
</evidence>
<comment type="caution">
    <text evidence="2">The sequence shown here is derived from an EMBL/GenBank/DDBJ whole genome shotgun (WGS) entry which is preliminary data.</text>
</comment>
<dbReference type="NCBIfam" id="TIGR01640">
    <property type="entry name" value="F_box_assoc_1"/>
    <property type="match status" value="1"/>
</dbReference>
<reference evidence="2 3" key="2">
    <citation type="journal article" date="2017" name="Front. Plant Sci.">
        <title>Gene Classification and Mining of Molecular Markers Useful in Red Clover (Trifolium pratense) Breeding.</title>
        <authorList>
            <person name="Istvanek J."/>
            <person name="Dluhosova J."/>
            <person name="Dluhos P."/>
            <person name="Patkova L."/>
            <person name="Nedelnik J."/>
            <person name="Repkova J."/>
        </authorList>
    </citation>
    <scope>NUCLEOTIDE SEQUENCE [LARGE SCALE GENOMIC DNA]</scope>
    <source>
        <strain evidence="3">cv. Tatra</strain>
        <tissue evidence="2">Young leaves</tissue>
    </source>
</reference>
<dbReference type="InterPro" id="IPR017451">
    <property type="entry name" value="F-box-assoc_interact_dom"/>
</dbReference>
<dbReference type="InterPro" id="IPR036047">
    <property type="entry name" value="F-box-like_dom_sf"/>
</dbReference>
<dbReference type="Proteomes" id="UP000236291">
    <property type="component" value="Unassembled WGS sequence"/>
</dbReference>
<dbReference type="PROSITE" id="PS50181">
    <property type="entry name" value="FBOX"/>
    <property type="match status" value="1"/>
</dbReference>